<accession>A0A2S0PC18</accession>
<proteinExistence type="inferred from homology"/>
<dbReference type="KEGG" id="maer:DAI18_13435"/>
<dbReference type="Pfam" id="PF01337">
    <property type="entry name" value="Barstar"/>
    <property type="match status" value="1"/>
</dbReference>
<evidence type="ECO:0000256" key="1">
    <source>
        <dbReference type="ARBA" id="ARBA00006845"/>
    </source>
</evidence>
<gene>
    <name evidence="3" type="ORF">DAI18_13435</name>
</gene>
<evidence type="ECO:0000259" key="2">
    <source>
        <dbReference type="Pfam" id="PF01337"/>
    </source>
</evidence>
<dbReference type="Proteomes" id="UP000244173">
    <property type="component" value="Chromosome"/>
</dbReference>
<dbReference type="Gene3D" id="3.30.370.10">
    <property type="entry name" value="Barstar-like"/>
    <property type="match status" value="1"/>
</dbReference>
<dbReference type="AlphaFoldDB" id="A0A2S0PC18"/>
<dbReference type="EMBL" id="CP028519">
    <property type="protein sequence ID" value="AVY94930.1"/>
    <property type="molecule type" value="Genomic_DNA"/>
</dbReference>
<dbReference type="RefSeq" id="WP_028498918.1">
    <property type="nucleotide sequence ID" value="NZ_CALFSO010000066.1"/>
</dbReference>
<reference evidence="3 4" key="1">
    <citation type="submission" date="2018-04" db="EMBL/GenBank/DDBJ databases">
        <title>Denitrifier Microvirgula.</title>
        <authorList>
            <person name="Anderson E."/>
            <person name="Jang J."/>
            <person name="Ishii S."/>
        </authorList>
    </citation>
    <scope>NUCLEOTIDE SEQUENCE [LARGE SCALE GENOMIC DNA]</scope>
    <source>
        <strain evidence="3 4">BE2.4</strain>
    </source>
</reference>
<evidence type="ECO:0000313" key="3">
    <source>
        <dbReference type="EMBL" id="AVY94930.1"/>
    </source>
</evidence>
<keyword evidence="4" id="KW-1185">Reference proteome</keyword>
<organism evidence="3 4">
    <name type="scientific">Microvirgula aerodenitrificans</name>
    <dbReference type="NCBI Taxonomy" id="57480"/>
    <lineage>
        <taxon>Bacteria</taxon>
        <taxon>Pseudomonadati</taxon>
        <taxon>Pseudomonadota</taxon>
        <taxon>Betaproteobacteria</taxon>
        <taxon>Neisseriales</taxon>
        <taxon>Aquaspirillaceae</taxon>
        <taxon>Microvirgula</taxon>
    </lineage>
</organism>
<dbReference type="InterPro" id="IPR000468">
    <property type="entry name" value="Barstar"/>
</dbReference>
<dbReference type="InterPro" id="IPR035905">
    <property type="entry name" value="Barstar-like_sf"/>
</dbReference>
<name>A0A2S0PC18_9NEIS</name>
<feature type="domain" description="Barstar (barnase inhibitor)" evidence="2">
    <location>
        <begin position="2"/>
        <end position="87"/>
    </location>
</feature>
<evidence type="ECO:0000313" key="4">
    <source>
        <dbReference type="Proteomes" id="UP000244173"/>
    </source>
</evidence>
<dbReference type="OrthoDB" id="5295683at2"/>
<protein>
    <submittedName>
        <fullName evidence="3">Barnase inhibitor</fullName>
    </submittedName>
</protein>
<dbReference type="STRING" id="1122240.GCA_000620105_01596"/>
<comment type="similarity">
    <text evidence="1">Belongs to the barstar family.</text>
</comment>
<sequence length="91" mass="10182">MSLTCELKNVRSTQDFYTQLARGLQLPAHFGKNLDALFDALTGDVKGPATVFWHESIAARNEMGEEHFEEIIGALYEAAGERDDLQIWLGL</sequence>
<dbReference type="SUPFAM" id="SSF52038">
    <property type="entry name" value="Barstar-related"/>
    <property type="match status" value="1"/>
</dbReference>